<dbReference type="Pfam" id="PF00054">
    <property type="entry name" value="Laminin_G_1"/>
    <property type="match status" value="1"/>
</dbReference>
<dbReference type="PROSITE" id="PS00232">
    <property type="entry name" value="CADHERIN_1"/>
    <property type="match status" value="7"/>
</dbReference>
<dbReference type="GO" id="GO:0044331">
    <property type="term" value="P:cell-cell adhesion mediated by cadherin"/>
    <property type="evidence" value="ECO:0000318"/>
    <property type="project" value="GO_Central"/>
</dbReference>
<evidence type="ECO:0000256" key="15">
    <source>
        <dbReference type="PROSITE-ProRule" id="PRU00043"/>
    </source>
</evidence>
<evidence type="ECO:0000256" key="2">
    <source>
        <dbReference type="ARBA" id="ARBA00022473"/>
    </source>
</evidence>
<dbReference type="SUPFAM" id="SSF49899">
    <property type="entry name" value="Concanavalin A-like lectins/glucanases"/>
    <property type="match status" value="1"/>
</dbReference>
<keyword evidence="7 20" id="KW-0732">Signal</keyword>
<keyword evidence="6" id="KW-0479">Metal-binding</keyword>
<feature type="signal peptide" evidence="20">
    <location>
        <begin position="1"/>
        <end position="23"/>
    </location>
</feature>
<evidence type="ECO:0000259" key="22">
    <source>
        <dbReference type="PROSITE" id="PS50026"/>
    </source>
</evidence>
<evidence type="ECO:0000256" key="20">
    <source>
        <dbReference type="SAM" id="SignalP"/>
    </source>
</evidence>
<dbReference type="InterPro" id="IPR000742">
    <property type="entry name" value="EGF"/>
</dbReference>
<evidence type="ECO:0000256" key="19">
    <source>
        <dbReference type="SAM" id="Phobius"/>
    </source>
</evidence>
<evidence type="ECO:0000256" key="10">
    <source>
        <dbReference type="ARBA" id="ARBA00022889"/>
    </source>
</evidence>
<dbReference type="SMART" id="SM00112">
    <property type="entry name" value="CA"/>
    <property type="match status" value="30"/>
</dbReference>
<dbReference type="InterPro" id="IPR050971">
    <property type="entry name" value="Cadherin-domain_protein"/>
</dbReference>
<comment type="caution">
    <text evidence="16">Lacks conserved residue(s) required for the propagation of feature annotation.</text>
</comment>
<keyword evidence="25" id="KW-1185">Reference proteome</keyword>
<feature type="domain" description="EGF-like" evidence="22">
    <location>
        <begin position="3990"/>
        <end position="4027"/>
    </location>
</feature>
<feature type="domain" description="Cadherin" evidence="23">
    <location>
        <begin position="3151"/>
        <end position="3253"/>
    </location>
</feature>
<feature type="disulfide bond" evidence="16">
    <location>
        <begin position="3779"/>
        <end position="3788"/>
    </location>
</feature>
<sequence length="4389" mass="487041">MKKHRVFHLFLLIFCKTVNLVTTSSPREHIFEFTAPLYNLSVEENSIGSKYARSENATKIGVPLPEKDANCKFRVAEIAGEKSSLFKAHARQVGDFVFLRIRYKGDNPLNRELKDFYDILVKATCKRRDLSNLETTARIHLRVIDKNDASPLFLVDEQGYEAVIDDDTEPFSTVLRVEASDADIGINSAIYFSLVNRSHDFLVEPVSGWIRTLRHLKPGKYSLKVKAEDRASRLYYYDENEVQAPWTEDVLITVRETKPKKTKTSVDRRKISPNILKNRQLAAVITLKDAPKEVLVGMKSNEKEHWFEIEPEGKLTEEVRWLLFAKNGTQIPKNTNVTITIGEDYVSKSGFSISKKPIVPVNETVTVQIEHFLEHSVQFNVKEDLMIKTDEMAPIGRVLARFNNCTLENPDDVSLMRFSISDPSSNISLPFTISSKSGVLRVSSKLSISERVYKFKVAVSLHGIQGKKDERDVYVEIVDSNNHSPVWSAKWMRQAPIPLGKPGDVLLKVDATDQDEGDNGRVVYKINSEIPFEINANTGEITLIEVPTKSNNWMVTVWAIDLGLPLSRMSALNLMFYKNGTKVPAKPKPVIIQESENKHSPVFSSFPEVVEVTEDAPIGTLFNKNGKRGVIGKLLVKIFDFQVVAKLQSSDEDAGYNGLIRYVIQDISGSSHEILSVDEQSGEITVASDLTLLMKEKQKVVEIQVVKVSAVDAGTPVKSATRTMKLRIKDVNNHSPHFDELGDVSTIFIFQPSYYLAISESEKPGKDIFKATANDFDGGNNGKIKFSLGNNGAESSVISIEPKTGIIKLLNPLDREEQDVHYFSIIASDDGDPARITVTNLTITVDDVNDNAPRCVSQVAKARIPEDLPHGAFVACLAAFDEDVGLNSKLKFLLNAEKVPFRVDHHSGCLLGNSPDVPLDYQKTPNFNLSIEVADHGEPMLSTTCFLEVELVDVPHKHLAIEFDDVAKEASVYENSEIGTEVIMVEAKEMGDEQKVKAENLEYRIIGGNGWPYFSIDQKGTVRTTHILDREKRSAYWITVEARDAKTDFYKDPRRRAVLHVFIRILDRNDHRPVAKSAMYIASVLENSPANVVIVKVEATDADDIDNDGAAPLTFKIERGDPQSFFRIDLASGYITTSGIRRLDREKQAEHELWISICDGGEPQLCSNVVVIVKVLDENDNAPTFTQAMHHYNVRSKHIGKLCRIFAVDIDEGENSHLSYNVTEGDPRFSIDENGNIMTSEAIHSDESYALTLQATDHGSPSQQFAATRVVLTAVGSSQKTKKSKNSPPVISGKKSDYVIPISDADQVGLTVGKLEATDADGDDLWWNIFSGDSDSVFDVRQDTGQLLLAKKVELLKRGELRLNISVTDGQDVDHTTVIIQVSRQISQRPAFSANRYDTLVSERVAVGTQIHTLKATGENLGTKPLVYSLFSIDDIAMEDKIRVEPSSGNVIVMEPLDYEVASQIRAVVQVQQANMKSFSKLILEVTDENDNAPYFVEHTAWAFVDENDSVDDVLATVTAFDRDQDDNGIITYSIVSGNEESLFKIDSHSGEVRLARLIDPEMQHVVSILRIRASDSATISLKDELTLHIKSSKLTSENAKFDRKVYQTSLHDSTRPGTPVLVLNVLHHGAITFKLEPNCTFFDVHTLSGAVHLAKWITKEKQLKTLECTAYVVNGDGQQDTAKIVAKIIRTNQHSPVFRKQVYRGTVRENMEPGSSVLSNRHLPLVLLASDEDSGSNGLVGYRMLSKADEEMFTVDQYSGAVRTNKAFDFEKIKEHSFYVQAFDMGQPPRQSLMPALVVVTISDENDETPKFASQSLDVIMLLPTASQAVVGGQMSDDADSIGTLRYYIKDSSSPFSVDSKTGIVSVKDFKAFTNEKKHYNVEVFVTDGNQSTSYTMKVTTTSTAENSKFKFTRQEYRASIVENSTLTPGTVILPVATTGEKQVHFTIVNPHEAFFIHHGTGVISATGIAVDCELSPVIRLVVEAKTHEKNPQIAKALVLIDVQNVNDEAPKFIGTPYSITVGPSEIGTVILEPKVIDKDEGDHATISSNDMPQYFKLVGGKVVLAKKLPAIEDQDLKFSFKLIAKDNSSVHQVEEPVVIRVVDKARPVFSQSMYTAVISKESTKKSTVLVHVLARSSLQAKSKGLIGYRIIDKANLFSIDYVTGEVRLKNLNGLDAAEYVFEVEAREVTLPKMASRAQVKIVVKSKSAVQKPTFDKQKYSVTVPESASIGQRIITINSSTPDPNDILQYKLSGTNDDQPMFEIDSETGEVSVNRHLDYEKVQKYKMLVIATSSAKQQSSEADLIVMIEDVNDNMPVFIRPEVKAEVSDAAISGQFITIMSATDMDTTSSLDDPNQKLLYKIVDGDETLFNISPSTGEVSLARRIEQEDLTSESEDPKKVVNVSVTDGMFTAYAKLVVGILRSGKMQPPPKFEQSHYVATALENTIVNKSALLTVAVKGGIPPLRYSLGPAAYSNSSSSKDSWPVAIDKKTGRIHVSRVLNYHNDKLYQIPLVVEDVTRRRAFSTLTLSVIDINDKPPFFVLPFYSTSIPETAKEGDTVLMVSATDEDENDTIEYSLLDGGESQFFSVHPRQGTITVSKKLEHKAGVTLSLTIKATDSANPPHHATTTVEINVASESVRVPRFSNSHYLFFVPEDADIGDVVGSVQQMETEIDEVRFTIVPGSEVSDSLLPFSVERSTGKIIVKSSLDRERRKQWKMTIRADAAGGVHAITTVTLDILDVNDNAPAFHGDYDKLTISEDATVGTSVTIFSAMDRDDSPSGRIRFSLVNKDPHFEMNGDSGWLTVAAPLDRETQDLYQLIARATDEGGFNTDLSFTISVNDVNDSPPKFEKDEFDVDLLLPSNALILHFDIKDEDLAPNNHSLLFISEGNEEGVFWIDSENNLLLKRPEIVENKKEYSLKIIAFDGVFEAKTLVKIHLKSKEDVKTRCPDVEKTVILPESSKKGTVVFGESSLLGPNTTFKLIEEGAENAFVMNFRNGIIKVKEVGQIDYEKTQEFELIRLTIQGKDELCKERITVKIENLNDNPPKIKEKSVYVSIEENLPTSQDSRQYLTRIAAEDADSDDIHFRLLDDFNKTFEIDEFSGVVTVLKPLDSESVSSFNLTAIASDGNFEDKAIIVVTVIDKNDNAPTFEKSTYSMKVMESEAVGYELARLQAFGGDTNETIEYSLKASDHNKFVSLNAQNGVLTLAQPLDFETISTLRLTVIAKDSGIPPLESVAQVEISVMDENDNAPKFEKEKYTGKVKENSKVGEKVLTVKAVDADSEHFGAVSYELELIADKASDDSLPTTSVTPPFSINANGDVLINQPIDYEKTKKYNLKLIAKDGGRPPLVSEALLDIHVGDENDNAPVFDDCNMTAVVQEGESIGHKVLKFSISDLDGPTNGAPFTVEIQGDGAKSFKVNDKLELLTAKKLEHRNKDKYLLTVIAKDTKGKSTDCPLTVFIRQASRHAPTMKPMKIQVNTLQNELPEGVIGRLKAFDEDEEDQNGLLRFGIVEGSTQSPRVQMQESRPTHLFRIDPTTGDIWSDHSIPQGLHTFNVTVSDGKFTTVSYVEVQVNSIDNDVIDHAVSIRIRSMTVEDFMKNHVKEFRRIISHHLNLNDENSIQLISVQQVPSTDSARNRRSKRGPSEDVEVLMTAQRGHGRGYLKPDHVYSRLKNDFQNMNDQSQRMRYQLITEMCTTGVCLRGECREVIELIDDSWTKVSTEEFSFVSPFHSRFAQCLCPDGFGGKRCEIETNQCSKSPCEQWQMCIPSVFNSTFECVCPLGMEGDRCLVPSCKNDGKCLEEAELSVGGDGYFEISLSNEIESRMELEIELKTTSPNGIIMWSRGRHDYHMLRLVNGSAQYHWDAGTGTGIVTSKTLIVDGQWHRITISRRQRRTRMTVDDDGLEEAFRFVMCTVSVLINNTIFSPVGSTVVNLHRYSQKLVLGAKVENGQLTDGISGCFRTISIDGIKVLKTRQGMKLFGVQPGCSALTSSPCNDLPCKHGGTCVSHGKSQFVCQCTSRYSGDTCEIDLEPCSSTPCPTGIQCIPFYNDYLCKCPNGFTGKHCEARGFEDHETSSCSKNVCGSSGQCISIPRHSLESSDFICNCTGGVLQSTPCTEKSEILTNVLEFLLKAEIVIVLLGVLFLLLICCLAFVTWKCCKKKGDPKYGAHCDVPHMRNTRVLVPVVPPPLPPRGFRNESSNFIGLSTSSATTSTRPMVEVKPYSSDIRYSRSPSACGSSKGSRRDPLPSDKFRRPEEVGNRIRNSDRRDPRGDVLTSLRTSPDDWLGIDDRIDSALKYSRAAAGALVVGDTELMPVVNDDDYMTMKPRKDQNFEKGPPAVPAHATPLESVLKMSSSSVDEAPRNALYDDPISLNSQSFDDIDEEVNIHIS</sequence>
<keyword evidence="4 16" id="KW-0245">EGF-like domain</keyword>
<keyword evidence="14" id="KW-0325">Glycoprotein</keyword>
<dbReference type="HOGENOM" id="CLU_000042_2_0_1"/>
<feature type="domain" description="Cadherin" evidence="23">
    <location>
        <begin position="1914"/>
        <end position="2014"/>
    </location>
</feature>
<feature type="domain" description="Cadherin" evidence="23">
    <location>
        <begin position="1393"/>
        <end position="1496"/>
    </location>
</feature>
<dbReference type="FunFam" id="2.60.40.60:FF:000123">
    <property type="entry name" value="Protocadherin beta 4"/>
    <property type="match status" value="1"/>
</dbReference>
<evidence type="ECO:0000256" key="7">
    <source>
        <dbReference type="ARBA" id="ARBA00022729"/>
    </source>
</evidence>
<dbReference type="PROSITE" id="PS01186">
    <property type="entry name" value="EGF_2"/>
    <property type="match status" value="1"/>
</dbReference>
<dbReference type="FunFam" id="2.60.40.60:FF:000020">
    <property type="entry name" value="Dachsous cadherin-related 1b"/>
    <property type="match status" value="3"/>
</dbReference>
<gene>
    <name evidence="26" type="primary">cdh-4</name>
    <name evidence="24" type="synonym">Cbr-cdh-4</name>
    <name evidence="26" type="ORF">CBG18050</name>
    <name evidence="24" type="ORF">CBG_18050</name>
</gene>
<dbReference type="Gene3D" id="2.60.120.200">
    <property type="match status" value="1"/>
</dbReference>
<evidence type="ECO:0000256" key="13">
    <source>
        <dbReference type="ARBA" id="ARBA00023157"/>
    </source>
</evidence>
<evidence type="ECO:0000256" key="1">
    <source>
        <dbReference type="ARBA" id="ARBA00004251"/>
    </source>
</evidence>
<dbReference type="PANTHER" id="PTHR24025:SF23">
    <property type="entry name" value="NEURAL-CADHERIN"/>
    <property type="match status" value="1"/>
</dbReference>
<feature type="domain" description="EGF-like" evidence="22">
    <location>
        <begin position="4029"/>
        <end position="4065"/>
    </location>
</feature>
<dbReference type="CDD" id="cd11304">
    <property type="entry name" value="Cadherin_repeat"/>
    <property type="match status" value="30"/>
</dbReference>
<feature type="domain" description="Cadherin" evidence="23">
    <location>
        <begin position="1700"/>
        <end position="1813"/>
    </location>
</feature>
<dbReference type="Gene3D" id="2.10.25.10">
    <property type="entry name" value="Laminin"/>
    <property type="match status" value="3"/>
</dbReference>
<dbReference type="FunFam" id="2.10.25.10:FF:000659">
    <property type="entry name" value="Crumbs cell polarity complex component 2b"/>
    <property type="match status" value="1"/>
</dbReference>
<feature type="disulfide bond" evidence="16">
    <location>
        <begin position="4055"/>
        <end position="4064"/>
    </location>
</feature>
<feature type="domain" description="Cadherin" evidence="23">
    <location>
        <begin position="3254"/>
        <end position="3369"/>
    </location>
</feature>
<dbReference type="SMART" id="SM00282">
    <property type="entry name" value="LamG"/>
    <property type="match status" value="1"/>
</dbReference>
<feature type="compositionally biased region" description="Polar residues" evidence="18">
    <location>
        <begin position="4230"/>
        <end position="4239"/>
    </location>
</feature>
<dbReference type="InterPro" id="IPR015919">
    <property type="entry name" value="Cadherin-like_sf"/>
</dbReference>
<dbReference type="InterPro" id="IPR002126">
    <property type="entry name" value="Cadherin-like_dom"/>
</dbReference>
<feature type="domain" description="Cadherin" evidence="23">
    <location>
        <begin position="856"/>
        <end position="963"/>
    </location>
</feature>
<dbReference type="FunCoup" id="A8XSX4">
    <property type="interactions" value="1301"/>
</dbReference>
<dbReference type="OMA" id="YSSLYYE"/>
<dbReference type="FunFam" id="2.10.25.10:FF:000255">
    <property type="entry name" value="Sushi, nidogen and EGF-like domains 1"/>
    <property type="match status" value="1"/>
</dbReference>
<accession>A8XSX4</accession>
<dbReference type="GO" id="GO:0005509">
    <property type="term" value="F:calcium ion binding"/>
    <property type="evidence" value="ECO:0007669"/>
    <property type="project" value="UniProtKB-UniRule"/>
</dbReference>
<dbReference type="SUPFAM" id="SSF49313">
    <property type="entry name" value="Cadherin-like"/>
    <property type="match status" value="29"/>
</dbReference>
<feature type="domain" description="EGF-like" evidence="22">
    <location>
        <begin position="3751"/>
        <end position="3789"/>
    </location>
</feature>
<dbReference type="GO" id="GO:0007411">
    <property type="term" value="P:axon guidance"/>
    <property type="evidence" value="ECO:0007669"/>
    <property type="project" value="UniProtKB-ARBA"/>
</dbReference>
<dbReference type="SMART" id="SM00181">
    <property type="entry name" value="EGF"/>
    <property type="match status" value="5"/>
</dbReference>
<feature type="domain" description="Cadherin" evidence="23">
    <location>
        <begin position="2542"/>
        <end position="2644"/>
    </location>
</feature>
<dbReference type="PRINTS" id="PR00205">
    <property type="entry name" value="CADHERIN"/>
</dbReference>
<dbReference type="Gene3D" id="2.60.40.60">
    <property type="entry name" value="Cadherins"/>
    <property type="match status" value="32"/>
</dbReference>
<keyword evidence="2" id="KW-0217">Developmental protein</keyword>
<comment type="subcellular location">
    <subcellularLocation>
        <location evidence="1">Cell membrane</location>
        <topology evidence="1">Single-pass type I membrane protein</topology>
    </subcellularLocation>
</comment>
<reference evidence="24 25" key="2">
    <citation type="journal article" date="2011" name="PLoS Genet.">
        <title>Caenorhabditis briggsae recombinant inbred line genotypes reveal inter-strain incompatibility and the evolution of recombination.</title>
        <authorList>
            <person name="Ross J.A."/>
            <person name="Koboldt D.C."/>
            <person name="Staisch J.E."/>
            <person name="Chamberlin H.M."/>
            <person name="Gupta B.P."/>
            <person name="Miller R.D."/>
            <person name="Baird S.E."/>
            <person name="Haag E.S."/>
        </authorList>
    </citation>
    <scope>NUCLEOTIDE SEQUENCE [LARGE SCALE GENOMIC DNA]</scope>
    <source>
        <strain evidence="24 25">AF16</strain>
    </source>
</reference>
<evidence type="ECO:0000256" key="18">
    <source>
        <dbReference type="SAM" id="MobiDB-lite"/>
    </source>
</evidence>
<dbReference type="InterPro" id="IPR020894">
    <property type="entry name" value="Cadherin_CS"/>
</dbReference>
<evidence type="ECO:0000313" key="26">
    <source>
        <dbReference type="WormBase" id="CBG18050"/>
    </source>
</evidence>
<feature type="domain" description="Cadherin" evidence="23">
    <location>
        <begin position="34"/>
        <end position="153"/>
    </location>
</feature>
<feature type="domain" description="Cadherin" evidence="23">
    <location>
        <begin position="964"/>
        <end position="1075"/>
    </location>
</feature>
<evidence type="ECO:0000313" key="24">
    <source>
        <dbReference type="EMBL" id="CAP35577.2"/>
    </source>
</evidence>
<keyword evidence="10" id="KW-0130">Cell adhesion</keyword>
<dbReference type="eggNOG" id="KOG1219">
    <property type="taxonomic scope" value="Eukaryota"/>
</dbReference>
<dbReference type="STRING" id="6238.A8XSX4"/>
<feature type="domain" description="Cadherin" evidence="23">
    <location>
        <begin position="2756"/>
        <end position="2849"/>
    </location>
</feature>
<dbReference type="PROSITE" id="PS50026">
    <property type="entry name" value="EGF_3"/>
    <property type="match status" value="3"/>
</dbReference>
<dbReference type="PANTHER" id="PTHR24025">
    <property type="entry name" value="DESMOGLEIN FAMILY MEMBER"/>
    <property type="match status" value="1"/>
</dbReference>
<dbReference type="InterPro" id="IPR013320">
    <property type="entry name" value="ConA-like_dom_sf"/>
</dbReference>
<evidence type="ECO:0000313" key="25">
    <source>
        <dbReference type="Proteomes" id="UP000008549"/>
    </source>
</evidence>
<dbReference type="SUPFAM" id="SSF57196">
    <property type="entry name" value="EGF/Laminin"/>
    <property type="match status" value="2"/>
</dbReference>
<protein>
    <submittedName>
        <fullName evidence="24">Protein CBR-CDH-4</fullName>
    </submittedName>
</protein>
<feature type="domain" description="Cadherin" evidence="23">
    <location>
        <begin position="2112"/>
        <end position="2216"/>
    </location>
</feature>
<feature type="transmembrane region" description="Helical" evidence="19">
    <location>
        <begin position="4134"/>
        <end position="4155"/>
    </location>
</feature>
<proteinExistence type="predicted"/>
<dbReference type="WormBase" id="CBG18050">
    <property type="protein sequence ID" value="CBP38083"/>
    <property type="gene ID" value="WBGene00037547"/>
    <property type="gene designation" value="Cbr-cdh-4"/>
</dbReference>
<feature type="domain" description="Cadherin" evidence="23">
    <location>
        <begin position="2645"/>
        <end position="2748"/>
    </location>
</feature>
<feature type="domain" description="Cadherin" evidence="23">
    <location>
        <begin position="1603"/>
        <end position="1699"/>
    </location>
</feature>
<evidence type="ECO:0000256" key="12">
    <source>
        <dbReference type="ARBA" id="ARBA00023136"/>
    </source>
</evidence>
<keyword evidence="5 19" id="KW-0812">Transmembrane</keyword>
<evidence type="ECO:0000256" key="4">
    <source>
        <dbReference type="ARBA" id="ARBA00022536"/>
    </source>
</evidence>
<keyword evidence="11 19" id="KW-1133">Transmembrane helix</keyword>
<dbReference type="FunFam" id="2.60.40.60:FF:000092">
    <property type="entry name" value="Protocadherin 8"/>
    <property type="match status" value="2"/>
</dbReference>
<dbReference type="PROSITE" id="PS50268">
    <property type="entry name" value="CADHERIN_2"/>
    <property type="match status" value="30"/>
</dbReference>
<dbReference type="PROSITE" id="PS50025">
    <property type="entry name" value="LAM_G_DOMAIN"/>
    <property type="match status" value="1"/>
</dbReference>
<feature type="disulfide bond" evidence="17">
    <location>
        <begin position="3959"/>
        <end position="3986"/>
    </location>
</feature>
<feature type="domain" description="Cadherin" evidence="23">
    <location>
        <begin position="1204"/>
        <end position="1291"/>
    </location>
</feature>
<feature type="compositionally biased region" description="Basic and acidic residues" evidence="18">
    <location>
        <begin position="4241"/>
        <end position="4271"/>
    </location>
</feature>
<dbReference type="GO" id="GO:0005886">
    <property type="term" value="C:plasma membrane"/>
    <property type="evidence" value="ECO:0000318"/>
    <property type="project" value="GO_Central"/>
</dbReference>
<feature type="domain" description="Cadherin" evidence="23">
    <location>
        <begin position="1839"/>
        <end position="1913"/>
    </location>
</feature>
<feature type="domain" description="Cadherin" evidence="23">
    <location>
        <begin position="3370"/>
        <end position="3471"/>
    </location>
</feature>
<evidence type="ECO:0000256" key="8">
    <source>
        <dbReference type="ARBA" id="ARBA00022737"/>
    </source>
</evidence>
<keyword evidence="8" id="KW-0677">Repeat</keyword>
<keyword evidence="12 19" id="KW-0472">Membrane</keyword>
<feature type="region of interest" description="Disordered" evidence="18">
    <location>
        <begin position="4226"/>
        <end position="4274"/>
    </location>
</feature>
<feature type="domain" description="Laminin G" evidence="21">
    <location>
        <begin position="3802"/>
        <end position="3986"/>
    </location>
</feature>
<dbReference type="GO" id="GO:0005912">
    <property type="term" value="C:adherens junction"/>
    <property type="evidence" value="ECO:0000318"/>
    <property type="project" value="GO_Central"/>
</dbReference>
<dbReference type="InterPro" id="IPR001881">
    <property type="entry name" value="EGF-like_Ca-bd_dom"/>
</dbReference>
<feature type="domain" description="Cadherin" evidence="23">
    <location>
        <begin position="750"/>
        <end position="855"/>
    </location>
</feature>
<evidence type="ECO:0000256" key="5">
    <source>
        <dbReference type="ARBA" id="ARBA00022692"/>
    </source>
</evidence>
<dbReference type="GO" id="GO:0007156">
    <property type="term" value="P:homophilic cell adhesion via plasma membrane adhesion molecules"/>
    <property type="evidence" value="ECO:0007669"/>
    <property type="project" value="InterPro"/>
</dbReference>
<feature type="domain" description="Cadherin" evidence="23">
    <location>
        <begin position="1076"/>
        <end position="1185"/>
    </location>
</feature>
<evidence type="ECO:0000256" key="17">
    <source>
        <dbReference type="PROSITE-ProRule" id="PRU00122"/>
    </source>
</evidence>
<evidence type="ECO:0000256" key="11">
    <source>
        <dbReference type="ARBA" id="ARBA00022989"/>
    </source>
</evidence>
<keyword evidence="9 15" id="KW-0106">Calcium</keyword>
<evidence type="ECO:0000259" key="23">
    <source>
        <dbReference type="PROSITE" id="PS50268"/>
    </source>
</evidence>
<keyword evidence="3" id="KW-1003">Cell membrane</keyword>
<feature type="domain" description="Cadherin" evidence="23">
    <location>
        <begin position="604"/>
        <end position="738"/>
    </location>
</feature>
<evidence type="ECO:0000259" key="21">
    <source>
        <dbReference type="PROSITE" id="PS50025"/>
    </source>
</evidence>
<feature type="region of interest" description="Disordered" evidence="18">
    <location>
        <begin position="3627"/>
        <end position="3646"/>
    </location>
</feature>
<dbReference type="InParanoid" id="A8XSX4"/>
<evidence type="ECO:0000256" key="6">
    <source>
        <dbReference type="ARBA" id="ARBA00022723"/>
    </source>
</evidence>
<dbReference type="EMBL" id="HE600963">
    <property type="protein sequence ID" value="CAP35577.2"/>
    <property type="molecule type" value="Genomic_DNA"/>
</dbReference>
<feature type="domain" description="Cadherin" evidence="23">
    <location>
        <begin position="381"/>
        <end position="487"/>
    </location>
</feature>
<feature type="domain" description="Cadherin" evidence="23">
    <location>
        <begin position="1505"/>
        <end position="1602"/>
    </location>
</feature>
<feature type="domain" description="Cadherin" evidence="23">
    <location>
        <begin position="2979"/>
        <end position="3048"/>
    </location>
</feature>
<name>A8XSX4_CAEBR</name>
<feature type="chain" id="PRO_5002733812" evidence="20">
    <location>
        <begin position="24"/>
        <end position="4389"/>
    </location>
</feature>
<evidence type="ECO:0000256" key="3">
    <source>
        <dbReference type="ARBA" id="ARBA00022475"/>
    </source>
</evidence>
<keyword evidence="13 16" id="KW-1015">Disulfide bond</keyword>
<dbReference type="FunFam" id="2.60.40.60:FF:000037">
    <property type="entry name" value="FAT atypical cadherin 1"/>
    <property type="match status" value="1"/>
</dbReference>
<dbReference type="CDD" id="cd00110">
    <property type="entry name" value="LamG"/>
    <property type="match status" value="1"/>
</dbReference>
<feature type="domain" description="Cadherin" evidence="23">
    <location>
        <begin position="2320"/>
        <end position="2433"/>
    </location>
</feature>
<dbReference type="FunFam" id="2.60.40.60:FF:000015">
    <property type="entry name" value="FAT atypical cadherin 1"/>
    <property type="match status" value="1"/>
</dbReference>
<feature type="disulfide bond" evidence="16">
    <location>
        <begin position="3760"/>
        <end position="3777"/>
    </location>
</feature>
<dbReference type="Proteomes" id="UP000008549">
    <property type="component" value="Unassembled WGS sequence"/>
</dbReference>
<feature type="domain" description="Cadherin" evidence="23">
    <location>
        <begin position="156"/>
        <end position="275"/>
    </location>
</feature>
<feature type="domain" description="Cadherin" evidence="23">
    <location>
        <begin position="2217"/>
        <end position="2319"/>
    </location>
</feature>
<feature type="domain" description="Cadherin" evidence="23">
    <location>
        <begin position="502"/>
        <end position="603"/>
    </location>
</feature>
<dbReference type="PROSITE" id="PS00022">
    <property type="entry name" value="EGF_1"/>
    <property type="match status" value="3"/>
</dbReference>
<evidence type="ECO:0000256" key="14">
    <source>
        <dbReference type="ARBA" id="ARBA00023180"/>
    </source>
</evidence>
<feature type="domain" description="Cadherin" evidence="23">
    <location>
        <begin position="1294"/>
        <end position="1392"/>
    </location>
</feature>
<feature type="domain" description="Cadherin" evidence="23">
    <location>
        <begin position="3472"/>
        <end position="3597"/>
    </location>
</feature>
<dbReference type="Pfam" id="PF00028">
    <property type="entry name" value="Cadherin"/>
    <property type="match status" value="14"/>
</dbReference>
<dbReference type="InterPro" id="IPR001791">
    <property type="entry name" value="Laminin_G"/>
</dbReference>
<organism evidence="24 25">
    <name type="scientific">Caenorhabditis briggsae</name>
    <dbReference type="NCBI Taxonomy" id="6238"/>
    <lineage>
        <taxon>Eukaryota</taxon>
        <taxon>Metazoa</taxon>
        <taxon>Ecdysozoa</taxon>
        <taxon>Nematoda</taxon>
        <taxon>Chromadorea</taxon>
        <taxon>Rhabditida</taxon>
        <taxon>Rhabditina</taxon>
        <taxon>Rhabditomorpha</taxon>
        <taxon>Rhabditoidea</taxon>
        <taxon>Rhabditidae</taxon>
        <taxon>Peloderinae</taxon>
        <taxon>Caenorhabditis</taxon>
    </lineage>
</organism>
<evidence type="ECO:0000256" key="16">
    <source>
        <dbReference type="PROSITE-ProRule" id="PRU00076"/>
    </source>
</evidence>
<dbReference type="Pfam" id="PF00008">
    <property type="entry name" value="EGF"/>
    <property type="match status" value="1"/>
</dbReference>
<feature type="domain" description="Cadherin" evidence="23">
    <location>
        <begin position="2434"/>
        <end position="2541"/>
    </location>
</feature>
<reference evidence="24 25" key="1">
    <citation type="journal article" date="2003" name="PLoS Biol.">
        <title>The genome sequence of Caenorhabditis briggsae: a platform for comparative genomics.</title>
        <authorList>
            <person name="Stein L.D."/>
            <person name="Bao Z."/>
            <person name="Blasiar D."/>
            <person name="Blumenthal T."/>
            <person name="Brent M.R."/>
            <person name="Chen N."/>
            <person name="Chinwalla A."/>
            <person name="Clarke L."/>
            <person name="Clee C."/>
            <person name="Coghlan A."/>
            <person name="Coulson A."/>
            <person name="D'Eustachio P."/>
            <person name="Fitch D.H."/>
            <person name="Fulton L.A."/>
            <person name="Fulton R.E."/>
            <person name="Griffiths-Jones S."/>
            <person name="Harris T.W."/>
            <person name="Hillier L.W."/>
            <person name="Kamath R."/>
            <person name="Kuwabara P.E."/>
            <person name="Mardis E.R."/>
            <person name="Marra M.A."/>
            <person name="Miner T.L."/>
            <person name="Minx P."/>
            <person name="Mullikin J.C."/>
            <person name="Plumb R.W."/>
            <person name="Rogers J."/>
            <person name="Schein J.E."/>
            <person name="Sohrmann M."/>
            <person name="Spieth J."/>
            <person name="Stajich J.E."/>
            <person name="Wei C."/>
            <person name="Willey D."/>
            <person name="Wilson R.K."/>
            <person name="Durbin R."/>
            <person name="Waterston R.H."/>
        </authorList>
    </citation>
    <scope>NUCLEOTIDE SEQUENCE [LARGE SCALE GENOMIC DNA]</scope>
    <source>
        <strain evidence="24 25">AF16</strain>
    </source>
</reference>
<dbReference type="SMART" id="SM00179">
    <property type="entry name" value="EGF_CA"/>
    <property type="match status" value="3"/>
</dbReference>
<feature type="disulfide bond" evidence="16">
    <location>
        <begin position="4017"/>
        <end position="4026"/>
    </location>
</feature>
<evidence type="ECO:0000256" key="9">
    <source>
        <dbReference type="ARBA" id="ARBA00022837"/>
    </source>
</evidence>
<dbReference type="CDD" id="cd00054">
    <property type="entry name" value="EGF_CA"/>
    <property type="match status" value="3"/>
</dbReference>
<feature type="domain" description="Cadherin" evidence="23">
    <location>
        <begin position="3049"/>
        <end position="3150"/>
    </location>
</feature>